<dbReference type="Proteomes" id="UP000179284">
    <property type="component" value="Chromosome I"/>
</dbReference>
<keyword evidence="3" id="KW-1185">Reference proteome</keyword>
<dbReference type="SMART" id="SM01321">
    <property type="entry name" value="Y1_Tnp"/>
    <property type="match status" value="1"/>
</dbReference>
<dbReference type="SUPFAM" id="SSF143422">
    <property type="entry name" value="Transposase IS200-like"/>
    <property type="match status" value="1"/>
</dbReference>
<dbReference type="AlphaFoldDB" id="A0A1D9P1G2"/>
<dbReference type="InterPro" id="IPR036515">
    <property type="entry name" value="Transposase_17_sf"/>
</dbReference>
<accession>A0A1D9P1G2</accession>
<dbReference type="PANTHER" id="PTHR34322">
    <property type="entry name" value="TRANSPOSASE, Y1_TNP DOMAIN-CONTAINING"/>
    <property type="match status" value="1"/>
</dbReference>
<gene>
    <name evidence="2" type="ORF">bhn_I1001</name>
</gene>
<dbReference type="InterPro" id="IPR002686">
    <property type="entry name" value="Transposase_17"/>
</dbReference>
<proteinExistence type="predicted"/>
<sequence>MPRKPRIMSPTGIYHVILRSVNQHIIFEDESDYRKFIYILSDCKEKYNIDIYAYCLMDNHVHLLLYSQPDKLSVFFQSLGTRFAIWYNKKYSRSGHLFQDRFYSTIIESDQYFLSVLAYIHNNPVNANVCRHPSEYRWSSFNAYYDAKNPLTNTSFACNVAGSKDSLHKFFANENISSSSYLFDDIGEKKKNFVSDKKAIEIFKDVTNLSSTSDVNKLNKLERNVYIRLLRDKGLTVKQVSRIMDISQATVKRITSWNSKK</sequence>
<name>A0A1D9P1G2_9FIRM</name>
<dbReference type="KEGG" id="bhu:bhn_I1001"/>
<evidence type="ECO:0000313" key="2">
    <source>
        <dbReference type="EMBL" id="AOZ96035.1"/>
    </source>
</evidence>
<dbReference type="GO" id="GO:0006313">
    <property type="term" value="P:DNA transposition"/>
    <property type="evidence" value="ECO:0007669"/>
    <property type="project" value="InterPro"/>
</dbReference>
<dbReference type="Gene3D" id="3.30.70.1290">
    <property type="entry name" value="Transposase IS200-like"/>
    <property type="match status" value="1"/>
</dbReference>
<dbReference type="GO" id="GO:0003677">
    <property type="term" value="F:DNA binding"/>
    <property type="evidence" value="ECO:0007669"/>
    <property type="project" value="InterPro"/>
</dbReference>
<dbReference type="RefSeq" id="WP_071175756.1">
    <property type="nucleotide sequence ID" value="NZ_CP017831.1"/>
</dbReference>
<dbReference type="Pfam" id="PF01797">
    <property type="entry name" value="Y1_Tnp"/>
    <property type="match status" value="1"/>
</dbReference>
<dbReference type="GO" id="GO:0004803">
    <property type="term" value="F:transposase activity"/>
    <property type="evidence" value="ECO:0007669"/>
    <property type="project" value="InterPro"/>
</dbReference>
<evidence type="ECO:0000259" key="1">
    <source>
        <dbReference type="SMART" id="SM01321"/>
    </source>
</evidence>
<dbReference type="EMBL" id="CP017831">
    <property type="protein sequence ID" value="AOZ96035.1"/>
    <property type="molecule type" value="Genomic_DNA"/>
</dbReference>
<dbReference type="PANTHER" id="PTHR34322:SF2">
    <property type="entry name" value="TRANSPOSASE IS200-LIKE DOMAIN-CONTAINING PROTEIN"/>
    <property type="match status" value="1"/>
</dbReference>
<dbReference type="OrthoDB" id="9788881at2"/>
<evidence type="ECO:0000313" key="3">
    <source>
        <dbReference type="Proteomes" id="UP000179284"/>
    </source>
</evidence>
<feature type="domain" description="Transposase IS200-like" evidence="1">
    <location>
        <begin position="9"/>
        <end position="123"/>
    </location>
</feature>
<protein>
    <submittedName>
        <fullName evidence="2">Transposase</fullName>
    </submittedName>
</protein>
<organism evidence="2 3">
    <name type="scientific">Butyrivibrio hungatei</name>
    <dbReference type="NCBI Taxonomy" id="185008"/>
    <lineage>
        <taxon>Bacteria</taxon>
        <taxon>Bacillati</taxon>
        <taxon>Bacillota</taxon>
        <taxon>Clostridia</taxon>
        <taxon>Lachnospirales</taxon>
        <taxon>Lachnospiraceae</taxon>
        <taxon>Butyrivibrio</taxon>
    </lineage>
</organism>
<reference evidence="3" key="1">
    <citation type="submission" date="2016-10" db="EMBL/GenBank/DDBJ databases">
        <title>The complete genome sequence of the rumen bacterium Butyrivibrio hungatei MB2003.</title>
        <authorList>
            <person name="Palevich N."/>
            <person name="Kelly W.J."/>
            <person name="Leahy S.C."/>
            <person name="Altermann E."/>
            <person name="Rakonjac J."/>
            <person name="Attwood G.T."/>
        </authorList>
    </citation>
    <scope>NUCLEOTIDE SEQUENCE [LARGE SCALE GENOMIC DNA]</scope>
    <source>
        <strain evidence="3">MB2003</strain>
    </source>
</reference>